<comment type="caution">
    <text evidence="20">Lacks conserved residue(s) required for the propagation of feature annotation.</text>
</comment>
<dbReference type="PROSITE" id="PS51257">
    <property type="entry name" value="PROKAR_LIPOPROTEIN"/>
    <property type="match status" value="1"/>
</dbReference>
<reference evidence="27" key="1">
    <citation type="submission" date="2019-09" db="EMBL/GenBank/DDBJ databases">
        <title>Draft genome information of white flower Hibiscus syriacus.</title>
        <authorList>
            <person name="Kim Y.-M."/>
        </authorList>
    </citation>
    <scope>NUCLEOTIDE SEQUENCE [LARGE SCALE GENOMIC DNA]</scope>
    <source>
        <strain evidence="27">YM2019G1</strain>
    </source>
</reference>
<evidence type="ECO:0000256" key="21">
    <source>
        <dbReference type="SAM" id="MobiDB-lite"/>
    </source>
</evidence>
<feature type="transmembrane region" description="Helical" evidence="22">
    <location>
        <begin position="12"/>
        <end position="31"/>
    </location>
</feature>
<evidence type="ECO:0000256" key="16">
    <source>
        <dbReference type="ARBA" id="ARBA00023170"/>
    </source>
</evidence>
<dbReference type="EMBL" id="VEPZ02000209">
    <property type="protein sequence ID" value="KAE8730362.1"/>
    <property type="molecule type" value="Genomic_DNA"/>
</dbReference>
<comment type="subcellular location">
    <subcellularLocation>
        <location evidence="1">Cell membrane</location>
        <topology evidence="1">Single-pass type I membrane protein</topology>
    </subcellularLocation>
</comment>
<dbReference type="PROSITE" id="PS50927">
    <property type="entry name" value="BULB_LECTIN"/>
    <property type="match status" value="2"/>
</dbReference>
<keyword evidence="28" id="KW-1185">Reference proteome</keyword>
<evidence type="ECO:0000256" key="5">
    <source>
        <dbReference type="ARBA" id="ARBA00022536"/>
    </source>
</evidence>
<evidence type="ECO:0000256" key="6">
    <source>
        <dbReference type="ARBA" id="ARBA00022679"/>
    </source>
</evidence>
<feature type="domain" description="Bulb-type lectin" evidence="25">
    <location>
        <begin position="37"/>
        <end position="161"/>
    </location>
</feature>
<dbReference type="CDD" id="cd00054">
    <property type="entry name" value="EGF_CA"/>
    <property type="match status" value="1"/>
</dbReference>
<evidence type="ECO:0000256" key="20">
    <source>
        <dbReference type="PROSITE-ProRule" id="PRU00076"/>
    </source>
</evidence>
<protein>
    <recommendedName>
        <fullName evidence="2">non-specific serine/threonine protein kinase</fullName>
        <ecNumber evidence="2">2.7.11.1</ecNumber>
    </recommendedName>
</protein>
<dbReference type="SMART" id="SM00220">
    <property type="entry name" value="S_TKc"/>
    <property type="match status" value="2"/>
</dbReference>
<feature type="transmembrane region" description="Helical" evidence="22">
    <location>
        <begin position="1540"/>
        <end position="1568"/>
    </location>
</feature>
<evidence type="ECO:0000256" key="12">
    <source>
        <dbReference type="ARBA" id="ARBA00022840"/>
    </source>
</evidence>
<evidence type="ECO:0000256" key="17">
    <source>
        <dbReference type="ARBA" id="ARBA00023180"/>
    </source>
</evidence>
<feature type="domain" description="Protein kinase" evidence="23">
    <location>
        <begin position="649"/>
        <end position="954"/>
    </location>
</feature>
<dbReference type="Pfam" id="PF01453">
    <property type="entry name" value="B_lectin"/>
    <property type="match status" value="2"/>
</dbReference>
<dbReference type="InterPro" id="IPR001245">
    <property type="entry name" value="Ser-Thr/Tyr_kinase_cat_dom"/>
</dbReference>
<dbReference type="SMART" id="SM00108">
    <property type="entry name" value="B_lectin"/>
    <property type="match status" value="2"/>
</dbReference>
<evidence type="ECO:0000259" key="26">
    <source>
        <dbReference type="PROSITE" id="PS50948"/>
    </source>
</evidence>
<dbReference type="Pfam" id="PF07714">
    <property type="entry name" value="PK_Tyr_Ser-Thr"/>
    <property type="match status" value="2"/>
</dbReference>
<evidence type="ECO:0000256" key="22">
    <source>
        <dbReference type="SAM" id="Phobius"/>
    </source>
</evidence>
<dbReference type="FunFam" id="1.10.510.10:FF:000060">
    <property type="entry name" value="G-type lectin S-receptor-like serine/threonine-protein kinase"/>
    <property type="match status" value="2"/>
</dbReference>
<keyword evidence="14 22" id="KW-0472">Membrane</keyword>
<keyword evidence="16" id="KW-0675">Receptor</keyword>
<feature type="compositionally biased region" description="Polar residues" evidence="21">
    <location>
        <begin position="1934"/>
        <end position="1943"/>
    </location>
</feature>
<dbReference type="Pfam" id="PF00954">
    <property type="entry name" value="S_locus_glycop"/>
    <property type="match status" value="2"/>
</dbReference>
<comment type="catalytic activity">
    <reaction evidence="18">
        <text>L-threonyl-[protein] + ATP = O-phospho-L-threonyl-[protein] + ADP + H(+)</text>
        <dbReference type="Rhea" id="RHEA:46608"/>
        <dbReference type="Rhea" id="RHEA-COMP:11060"/>
        <dbReference type="Rhea" id="RHEA-COMP:11605"/>
        <dbReference type="ChEBI" id="CHEBI:15378"/>
        <dbReference type="ChEBI" id="CHEBI:30013"/>
        <dbReference type="ChEBI" id="CHEBI:30616"/>
        <dbReference type="ChEBI" id="CHEBI:61977"/>
        <dbReference type="ChEBI" id="CHEBI:456216"/>
        <dbReference type="EC" id="2.7.11.1"/>
    </reaction>
</comment>
<evidence type="ECO:0000259" key="23">
    <source>
        <dbReference type="PROSITE" id="PS50011"/>
    </source>
</evidence>
<evidence type="ECO:0000256" key="1">
    <source>
        <dbReference type="ARBA" id="ARBA00004251"/>
    </source>
</evidence>
<evidence type="ECO:0000256" key="18">
    <source>
        <dbReference type="ARBA" id="ARBA00047899"/>
    </source>
</evidence>
<dbReference type="PROSITE" id="PS50011">
    <property type="entry name" value="PROTEIN_KINASE_DOM"/>
    <property type="match status" value="2"/>
</dbReference>
<feature type="domain" description="Protein kinase" evidence="23">
    <location>
        <begin position="1632"/>
        <end position="1918"/>
    </location>
</feature>
<evidence type="ECO:0000313" key="28">
    <source>
        <dbReference type="Proteomes" id="UP000436088"/>
    </source>
</evidence>
<keyword evidence="11" id="KW-0418">Kinase</keyword>
<dbReference type="CDD" id="cd01098">
    <property type="entry name" value="PAN_AP_plant"/>
    <property type="match status" value="2"/>
</dbReference>
<sequence length="1950" mass="219559">MFYRRTGRWSIVLHFLSTILSCYTLLILSSLCGRFARDTITVNFSVADGQTIVSAGNRYELGFFGPSGSSNVKRYVGIWYTSTPQTVVWVANRKQPLPDKTGILHIAGGNIRISDEQRNIYWCTKLRLKRTNLGLLVAKLNDTGNLIMYDSDGLGINLWQSFDCPTDTFLVGMKMDENLVLTSWTSEEDPAPGNFTFKQDLQATRLVVMNKSITYWRSWRGSGEIFELLNNLNFSGDNSGVHINESLVMNFTGDLQFWKLGSEMKNRSLIWWEPRDRCSKYNYCGNFGTCNVNNKLPCKCLPGFKPRLAEKWNAGEFEEGCSRNSASHGDYFLRLKRMKLEYPESPFGVDDGKACEAECLSNSQCQAYSVNSSNNRQLSCLIWTDELKNIQDDQVDGYDIYVRLLLSDLESTFRSCRTCGTNLVPYPLSTDSSCGDPMYRSFDCNDGSYQLSFRTPGGSYTVTNVDPEARIFVIKIQSAEAIDCNAMQSSGSKILQLNPSSPFNVTSSCSSDVGNFTSDSPMNGTIEVEISWKPPLEPICDSSADCKDWPFSTCNETRNGQKRCRCDPTFRWDGSALNCTPVLKQSEESFNKSQGFPLILVISLPIALVFLCSIVSIYSWRKKMVKKRAKQRKAHLQRYDTERGVKELMESSHFEGQDGTGIDVPFFDFKCIVAATDNFSDEHKLGKGGRSRNCYKEAGECFRTGSDEFKNEVVLIAKLQHRNLVRLLGYCIRGEEKILLYEYMPNKSLDSFIFDETLSLQLNWGTRFNIILGVARGLLYLHQDSRLRIIHRDLKTSNILLDEEMNPKISDFGLARMIQGKQTEGSTGRVIGTYGYMAPEYALEGVFSVKSDVFSFGVVMLEIISGKKNVRFYHVENTPSLIAYAWRLWQEGKGLDITDKTLRSSCDESEVLRCLHVGLLCVQEDPGERPNMSNVVVLLGSETASLPPMTSIFVFLLFFSCSSAKDVITVNISINDGEGESLVSPGKKFELGFFTPNGSFKPKTRRYLGIWYYGSNPQTVVWVANRGKPLFDDSGVFVVAEDGNLKVLDRNGKSLWSTNIEAVPCGTRKAKLSDTGNLVLIHEENIVWQSFDNPTDTFLPGMKMDGDMILTSWKSLDDPAPGNFTFEIDQERVNQFIIWKRTTRYWKSGVSGKFIGPDGMPSAMPSVISFFLSNFTSVVLHNESMPHLTSSLYSDTRMIIGFSGQIQYFKWDSNKIWSIIWAEPRDKCSIYNACGNFGSCNTNNDLMCKCLPGFSPSSPANWNNQDYSDGCTRNSRICNKNSKIDKFLSLKMMEVGNPDSQFNAKNEMECKFECLSNCQCQAYSYEEPDVMQQGGSSIAACWIWLEDLNNIQEEYQGGRNVNVRLSVSDVESTRSCETCGTNLIPYPLSTGPKCGDAMYYSFRCNITSGEVTFDVPRGTYRVTNIDPETRKFIIQTNEANDFKAGNSGDDFFQFKQPSPFHVTSRCTVDEVEIGWDPPLEPTCSSPTDCKDWPNSTCNVTSYRKKRCLCNTNFRWDNSSLNCTEDNGYGQKRYKSSTRKMALSLILVIACISIVVLIVVPSAIVYVYLKRRKLTKGEGIWGSIQRNSALHLYGRERHVKNLIDSGRLKEEDTGGIEVPFFHLESILAATKNFSNANKLGQGGFGPVYKGKFPGGQEIAVKRLSSGSGQGLEEFKNEVVLIARLQHRNLVRLLGYCVAGDEKMLLYEYMPNKSLDSFIFDPNLCILLDWDMRYRIILGIARGLLYLHQDSRLRIIHRDLKTSNILLDEEMNPKISDFGMARIFGGKETSANTNRVVGTYGYMSPEYALDGLFSFKSDVFSFGVVVIEIVSGKRNTGFYQPEKSLSLLGYAWHMWRVDKAMDLLDQTLRESCKADELLNCLNVGLLCVQEDPNDRPTMSQVLFMLGSENASVPAPKQPAFVVRRCPSSKASSSSKPETFSQNELTVTLEHGR</sequence>
<keyword evidence="6" id="KW-0808">Transferase</keyword>
<dbReference type="Gene3D" id="1.10.510.10">
    <property type="entry name" value="Transferase(Phosphotransferase) domain 1"/>
    <property type="match status" value="2"/>
</dbReference>
<dbReference type="FunFam" id="3.30.200.20:FF:000330">
    <property type="entry name" value="G-type lectin S-receptor-like serine/threonine-protein kinase At4g03230"/>
    <property type="match status" value="1"/>
</dbReference>
<comment type="caution">
    <text evidence="27">The sequence shown here is derived from an EMBL/GenBank/DDBJ whole genome shotgun (WGS) entry which is preliminary data.</text>
</comment>
<evidence type="ECO:0000259" key="24">
    <source>
        <dbReference type="PROSITE" id="PS50026"/>
    </source>
</evidence>
<organism evidence="27 28">
    <name type="scientific">Hibiscus syriacus</name>
    <name type="common">Rose of Sharon</name>
    <dbReference type="NCBI Taxonomy" id="106335"/>
    <lineage>
        <taxon>Eukaryota</taxon>
        <taxon>Viridiplantae</taxon>
        <taxon>Streptophyta</taxon>
        <taxon>Embryophyta</taxon>
        <taxon>Tracheophyta</taxon>
        <taxon>Spermatophyta</taxon>
        <taxon>Magnoliopsida</taxon>
        <taxon>eudicotyledons</taxon>
        <taxon>Gunneridae</taxon>
        <taxon>Pentapetalae</taxon>
        <taxon>rosids</taxon>
        <taxon>malvids</taxon>
        <taxon>Malvales</taxon>
        <taxon>Malvaceae</taxon>
        <taxon>Malvoideae</taxon>
        <taxon>Hibiscus</taxon>
    </lineage>
</organism>
<feature type="transmembrane region" description="Helical" evidence="22">
    <location>
        <begin position="596"/>
        <end position="620"/>
    </location>
</feature>
<keyword evidence="15" id="KW-1015">Disulfide bond</keyword>
<dbReference type="Gene3D" id="2.90.10.10">
    <property type="entry name" value="Bulb-type lectin domain"/>
    <property type="match status" value="2"/>
</dbReference>
<proteinExistence type="predicted"/>
<feature type="domain" description="Apple" evidence="26">
    <location>
        <begin position="321"/>
        <end position="405"/>
    </location>
</feature>
<evidence type="ECO:0000256" key="9">
    <source>
        <dbReference type="ARBA" id="ARBA00022734"/>
    </source>
</evidence>
<keyword evidence="13 22" id="KW-1133">Transmembrane helix</keyword>
<dbReference type="GO" id="GO:0005524">
    <property type="term" value="F:ATP binding"/>
    <property type="evidence" value="ECO:0007669"/>
    <property type="project" value="UniProtKB-KW"/>
</dbReference>
<keyword evidence="10" id="KW-0547">Nucleotide-binding</keyword>
<keyword evidence="8" id="KW-0732">Signal</keyword>
<dbReference type="PANTHER" id="PTHR27002:SF1111">
    <property type="entry name" value="NON-SPECIFIC SERINE_THREONINE PROTEIN KINASE"/>
    <property type="match status" value="1"/>
</dbReference>
<dbReference type="Proteomes" id="UP000436088">
    <property type="component" value="Unassembled WGS sequence"/>
</dbReference>
<dbReference type="Pfam" id="PF08276">
    <property type="entry name" value="PAN_2"/>
    <property type="match status" value="2"/>
</dbReference>
<evidence type="ECO:0000313" key="27">
    <source>
        <dbReference type="EMBL" id="KAE8730362.1"/>
    </source>
</evidence>
<dbReference type="EC" id="2.7.11.1" evidence="2"/>
<feature type="region of interest" description="Disordered" evidence="21">
    <location>
        <begin position="1925"/>
        <end position="1950"/>
    </location>
</feature>
<evidence type="ECO:0000256" key="8">
    <source>
        <dbReference type="ARBA" id="ARBA00022729"/>
    </source>
</evidence>
<dbReference type="PROSITE" id="PS50026">
    <property type="entry name" value="EGF_3"/>
    <property type="match status" value="2"/>
</dbReference>
<dbReference type="InterPro" id="IPR003609">
    <property type="entry name" value="Pan_app"/>
</dbReference>
<evidence type="ECO:0000256" key="4">
    <source>
        <dbReference type="ARBA" id="ARBA00022527"/>
    </source>
</evidence>
<evidence type="ECO:0000256" key="14">
    <source>
        <dbReference type="ARBA" id="ARBA00023136"/>
    </source>
</evidence>
<keyword evidence="5 20" id="KW-0245">EGF-like domain</keyword>
<dbReference type="SMART" id="SM00473">
    <property type="entry name" value="PAN_AP"/>
    <property type="match status" value="2"/>
</dbReference>
<keyword evidence="4" id="KW-0723">Serine/threonine-protein kinase</keyword>
<dbReference type="CDD" id="cd14066">
    <property type="entry name" value="STKc_IRAK"/>
    <property type="match status" value="1"/>
</dbReference>
<feature type="domain" description="EGF-like" evidence="24">
    <location>
        <begin position="274"/>
        <end position="310"/>
    </location>
</feature>
<name>A0A6A3CS75_HIBSY</name>
<dbReference type="InterPro" id="IPR000858">
    <property type="entry name" value="S_locus_glycoprot_dom"/>
</dbReference>
<keyword evidence="7 22" id="KW-0812">Transmembrane</keyword>
<evidence type="ECO:0000256" key="15">
    <source>
        <dbReference type="ARBA" id="ARBA00023157"/>
    </source>
</evidence>
<evidence type="ECO:0000256" key="7">
    <source>
        <dbReference type="ARBA" id="ARBA00022692"/>
    </source>
</evidence>
<gene>
    <name evidence="27" type="ORF">F3Y22_tig00003041pilonHSYRG01424</name>
</gene>
<keyword evidence="9" id="KW-0430">Lectin</keyword>
<evidence type="ECO:0000259" key="25">
    <source>
        <dbReference type="PROSITE" id="PS50927"/>
    </source>
</evidence>
<dbReference type="InterPro" id="IPR000719">
    <property type="entry name" value="Prot_kinase_dom"/>
</dbReference>
<feature type="domain" description="Apple" evidence="26">
    <location>
        <begin position="1278"/>
        <end position="1368"/>
    </location>
</feature>
<evidence type="ECO:0000256" key="10">
    <source>
        <dbReference type="ARBA" id="ARBA00022741"/>
    </source>
</evidence>
<dbReference type="PROSITE" id="PS50948">
    <property type="entry name" value="PAN"/>
    <property type="match status" value="2"/>
</dbReference>
<dbReference type="Gene3D" id="3.30.200.20">
    <property type="entry name" value="Phosphorylase Kinase, domain 1"/>
    <property type="match status" value="2"/>
</dbReference>
<keyword evidence="3" id="KW-1003">Cell membrane</keyword>
<evidence type="ECO:0000256" key="11">
    <source>
        <dbReference type="ARBA" id="ARBA00022777"/>
    </source>
</evidence>
<dbReference type="SUPFAM" id="SSF56112">
    <property type="entry name" value="Protein kinase-like (PK-like)"/>
    <property type="match status" value="2"/>
</dbReference>
<dbReference type="PANTHER" id="PTHR27002">
    <property type="entry name" value="RECEPTOR-LIKE SERINE/THREONINE-PROTEIN KINASE SD1-8"/>
    <property type="match status" value="1"/>
</dbReference>
<feature type="domain" description="EGF-like" evidence="24">
    <location>
        <begin position="1224"/>
        <end position="1260"/>
    </location>
</feature>
<dbReference type="InterPro" id="IPR021820">
    <property type="entry name" value="S-locus_recpt_kinase_C"/>
</dbReference>
<dbReference type="SUPFAM" id="SSF51110">
    <property type="entry name" value="alpha-D-mannose-specific plant lectins"/>
    <property type="match status" value="2"/>
</dbReference>
<dbReference type="GO" id="GO:0004674">
    <property type="term" value="F:protein serine/threonine kinase activity"/>
    <property type="evidence" value="ECO:0007669"/>
    <property type="project" value="UniProtKB-KW"/>
</dbReference>
<dbReference type="InterPro" id="IPR000742">
    <property type="entry name" value="EGF"/>
</dbReference>
<dbReference type="FunFam" id="2.90.10.10:FF:000005">
    <property type="entry name" value="G-type lectin S-receptor-like serine/threonine-protein kinase"/>
    <property type="match status" value="1"/>
</dbReference>
<dbReference type="GO" id="GO:0005886">
    <property type="term" value="C:plasma membrane"/>
    <property type="evidence" value="ECO:0007669"/>
    <property type="project" value="UniProtKB-SubCell"/>
</dbReference>
<evidence type="ECO:0000256" key="19">
    <source>
        <dbReference type="ARBA" id="ARBA00048679"/>
    </source>
</evidence>
<dbReference type="InterPro" id="IPR036426">
    <property type="entry name" value="Bulb-type_lectin_dom_sf"/>
</dbReference>
<dbReference type="GO" id="GO:0048544">
    <property type="term" value="P:recognition of pollen"/>
    <property type="evidence" value="ECO:0007669"/>
    <property type="project" value="InterPro"/>
</dbReference>
<feature type="domain" description="Bulb-type lectin" evidence="25">
    <location>
        <begin position="967"/>
        <end position="1093"/>
    </location>
</feature>
<dbReference type="InterPro" id="IPR001480">
    <property type="entry name" value="Bulb-type_lectin_dom"/>
</dbReference>
<keyword evidence="17" id="KW-0325">Glycoprotein</keyword>
<evidence type="ECO:0000256" key="3">
    <source>
        <dbReference type="ARBA" id="ARBA00022475"/>
    </source>
</evidence>
<dbReference type="CDD" id="cd00028">
    <property type="entry name" value="B_lectin"/>
    <property type="match status" value="2"/>
</dbReference>
<dbReference type="InterPro" id="IPR011009">
    <property type="entry name" value="Kinase-like_dom_sf"/>
</dbReference>
<comment type="catalytic activity">
    <reaction evidence="19">
        <text>L-seryl-[protein] + ATP = O-phospho-L-seryl-[protein] + ADP + H(+)</text>
        <dbReference type="Rhea" id="RHEA:17989"/>
        <dbReference type="Rhea" id="RHEA-COMP:9863"/>
        <dbReference type="Rhea" id="RHEA-COMP:11604"/>
        <dbReference type="ChEBI" id="CHEBI:15378"/>
        <dbReference type="ChEBI" id="CHEBI:29999"/>
        <dbReference type="ChEBI" id="CHEBI:30616"/>
        <dbReference type="ChEBI" id="CHEBI:83421"/>
        <dbReference type="ChEBI" id="CHEBI:456216"/>
        <dbReference type="EC" id="2.7.11.1"/>
    </reaction>
</comment>
<evidence type="ECO:0000256" key="2">
    <source>
        <dbReference type="ARBA" id="ARBA00012513"/>
    </source>
</evidence>
<dbReference type="GO" id="GO:0030246">
    <property type="term" value="F:carbohydrate binding"/>
    <property type="evidence" value="ECO:0007669"/>
    <property type="project" value="UniProtKB-KW"/>
</dbReference>
<keyword evidence="12" id="KW-0067">ATP-binding</keyword>
<evidence type="ECO:0000256" key="13">
    <source>
        <dbReference type="ARBA" id="ARBA00022989"/>
    </source>
</evidence>
<accession>A0A6A3CS75</accession>
<dbReference type="PROSITE" id="PS00108">
    <property type="entry name" value="PROTEIN_KINASE_ST"/>
    <property type="match status" value="2"/>
</dbReference>
<dbReference type="InterPro" id="IPR008271">
    <property type="entry name" value="Ser/Thr_kinase_AS"/>
</dbReference>
<dbReference type="Pfam" id="PF11883">
    <property type="entry name" value="DUF3403"/>
    <property type="match status" value="1"/>
</dbReference>